<dbReference type="AlphaFoldDB" id="A0A420ZDU3"/>
<dbReference type="EMBL" id="QMNG01000001">
    <property type="protein sequence ID" value="RLC37835.1"/>
    <property type="molecule type" value="Genomic_DNA"/>
</dbReference>
<protein>
    <submittedName>
        <fullName evidence="1">Uncharacterized protein</fullName>
    </submittedName>
</protein>
<organism evidence="1 2">
    <name type="scientific">candidate division Kazan bacterium</name>
    <dbReference type="NCBI Taxonomy" id="2202143"/>
    <lineage>
        <taxon>Bacteria</taxon>
        <taxon>Bacteria division Kazan-3B-28</taxon>
    </lineage>
</organism>
<dbReference type="Proteomes" id="UP000281261">
    <property type="component" value="Unassembled WGS sequence"/>
</dbReference>
<proteinExistence type="predicted"/>
<sequence length="102" mass="11191">MVHGHGPVVIRSRVQAHNLVMMVQKGVVTHFEGVVISTEEEAYVPVSIWLRGKELCIEVGEKVGYFPCTEGKCEEDDKDLKEFINAHMLTTTSSSSSPTATG</sequence>
<comment type="caution">
    <text evidence="1">The sequence shown here is derived from an EMBL/GenBank/DDBJ whole genome shotgun (WGS) entry which is preliminary data.</text>
</comment>
<gene>
    <name evidence="1" type="ORF">DRH29_00250</name>
</gene>
<accession>A0A420ZDU3</accession>
<name>A0A420ZDU3_UNCK3</name>
<evidence type="ECO:0000313" key="2">
    <source>
        <dbReference type="Proteomes" id="UP000281261"/>
    </source>
</evidence>
<evidence type="ECO:0000313" key="1">
    <source>
        <dbReference type="EMBL" id="RLC37835.1"/>
    </source>
</evidence>
<reference evidence="1 2" key="1">
    <citation type="submission" date="2018-06" db="EMBL/GenBank/DDBJ databases">
        <title>Extensive metabolic versatility and redundancy in microbially diverse, dynamic hydrothermal sediments.</title>
        <authorList>
            <person name="Dombrowski N."/>
            <person name="Teske A."/>
            <person name="Baker B.J."/>
        </authorList>
    </citation>
    <scope>NUCLEOTIDE SEQUENCE [LARGE SCALE GENOMIC DNA]</scope>
    <source>
        <strain evidence="1">B79_G16</strain>
    </source>
</reference>